<evidence type="ECO:0000313" key="9">
    <source>
        <dbReference type="EMBL" id="RLK00646.1"/>
    </source>
</evidence>
<dbReference type="RefSeq" id="WP_010441005.1">
    <property type="nucleotide sequence ID" value="NZ_AEYW01000007.1"/>
</dbReference>
<feature type="transmembrane region" description="Helical" evidence="7">
    <location>
        <begin position="135"/>
        <end position="162"/>
    </location>
</feature>
<evidence type="ECO:0000256" key="1">
    <source>
        <dbReference type="ARBA" id="ARBA00004429"/>
    </source>
</evidence>
<dbReference type="Pfam" id="PF06808">
    <property type="entry name" value="DctM"/>
    <property type="match status" value="1"/>
</dbReference>
<dbReference type="GO" id="GO:0005886">
    <property type="term" value="C:plasma membrane"/>
    <property type="evidence" value="ECO:0007669"/>
    <property type="project" value="UniProtKB-SubCell"/>
</dbReference>
<proteinExistence type="inferred from homology"/>
<keyword evidence="2" id="KW-1003">Cell membrane</keyword>
<dbReference type="GO" id="GO:0022857">
    <property type="term" value="F:transmembrane transporter activity"/>
    <property type="evidence" value="ECO:0007669"/>
    <property type="project" value="UniProtKB-UniRule"/>
</dbReference>
<feature type="transmembrane region" description="Helical" evidence="7">
    <location>
        <begin position="336"/>
        <end position="353"/>
    </location>
</feature>
<feature type="domain" description="TRAP C4-dicarboxylate transport system permease DctM subunit" evidence="8">
    <location>
        <begin position="8"/>
        <end position="417"/>
    </location>
</feature>
<feature type="transmembrane region" description="Helical" evidence="7">
    <location>
        <begin position="213"/>
        <end position="236"/>
    </location>
</feature>
<evidence type="ECO:0000256" key="5">
    <source>
        <dbReference type="ARBA" id="ARBA00022989"/>
    </source>
</evidence>
<feature type="transmembrane region" description="Helical" evidence="7">
    <location>
        <begin position="359"/>
        <end position="385"/>
    </location>
</feature>
<feature type="transmembrane region" description="Helical" evidence="7">
    <location>
        <begin position="272"/>
        <end position="293"/>
    </location>
</feature>
<evidence type="ECO:0000256" key="3">
    <source>
        <dbReference type="ARBA" id="ARBA00022519"/>
    </source>
</evidence>
<name>A0A497Z5S0_9RHOB</name>
<evidence type="ECO:0000313" key="10">
    <source>
        <dbReference type="Proteomes" id="UP000271700"/>
    </source>
</evidence>
<accession>A0A497Z5S0</accession>
<dbReference type="NCBIfam" id="TIGR00786">
    <property type="entry name" value="dctM"/>
    <property type="match status" value="1"/>
</dbReference>
<evidence type="ECO:0000256" key="6">
    <source>
        <dbReference type="ARBA" id="ARBA00023136"/>
    </source>
</evidence>
<evidence type="ECO:0000256" key="7">
    <source>
        <dbReference type="RuleBase" id="RU369079"/>
    </source>
</evidence>
<feature type="transmembrane region" description="Helical" evidence="7">
    <location>
        <begin position="397"/>
        <end position="416"/>
    </location>
</feature>
<evidence type="ECO:0000259" key="8">
    <source>
        <dbReference type="Pfam" id="PF06808"/>
    </source>
</evidence>
<organism evidence="9 10">
    <name type="scientific">Ruegeria conchae</name>
    <dbReference type="NCBI Taxonomy" id="981384"/>
    <lineage>
        <taxon>Bacteria</taxon>
        <taxon>Pseudomonadati</taxon>
        <taxon>Pseudomonadota</taxon>
        <taxon>Alphaproteobacteria</taxon>
        <taxon>Rhodobacterales</taxon>
        <taxon>Roseobacteraceae</taxon>
        <taxon>Ruegeria</taxon>
    </lineage>
</organism>
<dbReference type="STRING" id="981384.GCA_000192475_02590"/>
<feature type="transmembrane region" description="Helical" evidence="7">
    <location>
        <begin position="98"/>
        <end position="123"/>
    </location>
</feature>
<feature type="transmembrane region" description="Helical" evidence="7">
    <location>
        <begin position="6"/>
        <end position="33"/>
    </location>
</feature>
<feature type="transmembrane region" description="Helical" evidence="7">
    <location>
        <begin position="168"/>
        <end position="192"/>
    </location>
</feature>
<feature type="transmembrane region" description="Helical" evidence="7">
    <location>
        <begin position="242"/>
        <end position="260"/>
    </location>
</feature>
<dbReference type="InterPro" id="IPR010656">
    <property type="entry name" value="DctM"/>
</dbReference>
<dbReference type="OrthoDB" id="9790209at2"/>
<sequence length="429" mass="45673">MLIWFLPTFLVFLLIGLPVFFALLAAPGILLWLSGQTNDITLLYRNVYNGMDSFPLMAIPFFMLAGELMNRGGITIRLVEFSQALMGHLRGGLAHVNVLSSILFAGLSGSAVADTSALGSMLIPAMEKQGYTRKFAAAITAASSVIGPIIPPSGIMIIYAYVMGESVAALFLAGIVPGVMVGVGLMLMIKVMADRYDFPVASRKYTWPERRQASLKAFFPLMTPVIILGGILGGIFTPTEAAAVAVGYAFIIGFFILRTLTLKEVPEILSNAGMTSAVVLLLVGAAMAFKTVVSLSHAPEQLASLILSLSENPLILLFLINLLLFIVGMFLDAGPAIIILGPILGPIFTSLGVDPIHFAIIMSVNLTVGLATPPMGLVLFVAAAVSRERVETIAKAILPFLAVEIIVIFLITYIPALSMTIPRITGFAN</sequence>
<comment type="function">
    <text evidence="7">Part of the tripartite ATP-independent periplasmic (TRAP) transport system.</text>
</comment>
<keyword evidence="10" id="KW-1185">Reference proteome</keyword>
<evidence type="ECO:0000256" key="2">
    <source>
        <dbReference type="ARBA" id="ARBA00022475"/>
    </source>
</evidence>
<comment type="caution">
    <text evidence="9">The sequence shown here is derived from an EMBL/GenBank/DDBJ whole genome shotgun (WGS) entry which is preliminary data.</text>
</comment>
<dbReference type="PANTHER" id="PTHR33362:SF3">
    <property type="entry name" value="SIALIC ACID TRAP TRANSPORTER PERMEASE PROTEIN SIAT"/>
    <property type="match status" value="1"/>
</dbReference>
<dbReference type="EMBL" id="RCCT01000006">
    <property type="protein sequence ID" value="RLK00646.1"/>
    <property type="molecule type" value="Genomic_DNA"/>
</dbReference>
<comment type="similarity">
    <text evidence="7">Belongs to the TRAP transporter large permease family.</text>
</comment>
<feature type="transmembrane region" description="Helical" evidence="7">
    <location>
        <begin position="313"/>
        <end position="331"/>
    </location>
</feature>
<keyword evidence="4 7" id="KW-0812">Transmembrane</keyword>
<keyword evidence="7" id="KW-0813">Transport</keyword>
<dbReference type="PIRSF" id="PIRSF006066">
    <property type="entry name" value="HI0050"/>
    <property type="match status" value="1"/>
</dbReference>
<keyword evidence="3 7" id="KW-0997">Cell inner membrane</keyword>
<feature type="transmembrane region" description="Helical" evidence="7">
    <location>
        <begin position="54"/>
        <end position="78"/>
    </location>
</feature>
<dbReference type="Proteomes" id="UP000271700">
    <property type="component" value="Unassembled WGS sequence"/>
</dbReference>
<dbReference type="PANTHER" id="PTHR33362">
    <property type="entry name" value="SIALIC ACID TRAP TRANSPORTER PERMEASE PROTEIN SIAT-RELATED"/>
    <property type="match status" value="1"/>
</dbReference>
<evidence type="ECO:0000256" key="4">
    <source>
        <dbReference type="ARBA" id="ARBA00022692"/>
    </source>
</evidence>
<gene>
    <name evidence="9" type="ORF">CLV75_3638</name>
</gene>
<dbReference type="InterPro" id="IPR004681">
    <property type="entry name" value="TRAP_DctM"/>
</dbReference>
<keyword evidence="5 7" id="KW-1133">Transmembrane helix</keyword>
<comment type="subunit">
    <text evidence="7">The complex comprises the extracytoplasmic solute receptor protein and the two transmembrane proteins.</text>
</comment>
<reference evidence="9 10" key="1">
    <citation type="submission" date="2018-10" db="EMBL/GenBank/DDBJ databases">
        <title>Genomic Encyclopedia of Archaeal and Bacterial Type Strains, Phase II (KMG-II): from individual species to whole genera.</title>
        <authorList>
            <person name="Goeker M."/>
        </authorList>
    </citation>
    <scope>NUCLEOTIDE SEQUENCE [LARGE SCALE GENOMIC DNA]</scope>
    <source>
        <strain evidence="9 10">DSM 29317</strain>
    </source>
</reference>
<protein>
    <recommendedName>
        <fullName evidence="7">TRAP transporter large permease protein</fullName>
    </recommendedName>
</protein>
<dbReference type="AlphaFoldDB" id="A0A497Z5S0"/>
<keyword evidence="6 7" id="KW-0472">Membrane</keyword>
<comment type="subcellular location">
    <subcellularLocation>
        <location evidence="1 7">Cell inner membrane</location>
        <topology evidence="1 7">Multi-pass membrane protein</topology>
    </subcellularLocation>
</comment>